<evidence type="ECO:0000256" key="1">
    <source>
        <dbReference type="SAM" id="MobiDB-lite"/>
    </source>
</evidence>
<gene>
    <name evidence="2" type="ORF">BG653_06915</name>
</gene>
<reference evidence="2 3" key="1">
    <citation type="submission" date="2016-09" db="EMBL/GenBank/DDBJ databases">
        <title>Streptomyces platensis DSM40041, a candidate organism with high potential of specific P450 cytochromes.</title>
        <authorList>
            <person name="Grumaz C."/>
            <person name="Vainshtein Y."/>
            <person name="Kirstahler P."/>
            <person name="Sohn K."/>
        </authorList>
    </citation>
    <scope>NUCLEOTIDE SEQUENCE [LARGE SCALE GENOMIC DNA]</scope>
    <source>
        <strain evidence="2 3">DSM 40041</strain>
    </source>
</reference>
<protein>
    <submittedName>
        <fullName evidence="2">Uncharacterized protein</fullName>
    </submittedName>
</protein>
<feature type="compositionally biased region" description="Basic and acidic residues" evidence="1">
    <location>
        <begin position="33"/>
        <end position="42"/>
    </location>
</feature>
<comment type="caution">
    <text evidence="2">The sequence shown here is derived from an EMBL/GenBank/DDBJ whole genome shotgun (WGS) entry which is preliminary data.</text>
</comment>
<evidence type="ECO:0000313" key="3">
    <source>
        <dbReference type="Proteomes" id="UP000194225"/>
    </source>
</evidence>
<evidence type="ECO:0000313" key="2">
    <source>
        <dbReference type="EMBL" id="OSY36222.1"/>
    </source>
</evidence>
<proteinExistence type="predicted"/>
<dbReference type="GeneID" id="90928944"/>
<accession>A0ABX3XLP3</accession>
<dbReference type="Proteomes" id="UP000194225">
    <property type="component" value="Unassembled WGS sequence"/>
</dbReference>
<dbReference type="RefSeq" id="WP_158092705.1">
    <property type="nucleotide sequence ID" value="NZ_BAABSS010000019.1"/>
</dbReference>
<sequence length="51" mass="5740">MFGKKSKGHDREKTEAGRAQQGATSKDKRPKRKSDQWSDSEKVSVMISGIF</sequence>
<name>A0ABX3XLP3_STRPT</name>
<keyword evidence="3" id="KW-1185">Reference proteome</keyword>
<dbReference type="EMBL" id="MIGA01000080">
    <property type="protein sequence ID" value="OSY36222.1"/>
    <property type="molecule type" value="Genomic_DNA"/>
</dbReference>
<feature type="region of interest" description="Disordered" evidence="1">
    <location>
        <begin position="1"/>
        <end position="51"/>
    </location>
</feature>
<organism evidence="2 3">
    <name type="scientific">Streptomyces platensis</name>
    <dbReference type="NCBI Taxonomy" id="58346"/>
    <lineage>
        <taxon>Bacteria</taxon>
        <taxon>Bacillati</taxon>
        <taxon>Actinomycetota</taxon>
        <taxon>Actinomycetes</taxon>
        <taxon>Kitasatosporales</taxon>
        <taxon>Streptomycetaceae</taxon>
        <taxon>Streptomyces</taxon>
    </lineage>
</organism>